<keyword evidence="4" id="KW-0539">Nucleus</keyword>
<dbReference type="Gene3D" id="2.30.18.10">
    <property type="entry name" value="Transcription factor IIA (TFIIA), beta-barrel domain"/>
    <property type="match status" value="1"/>
</dbReference>
<evidence type="ECO:0000256" key="2">
    <source>
        <dbReference type="ARBA" id="ARBA00010059"/>
    </source>
</evidence>
<keyword evidence="7" id="KW-1185">Reference proteome</keyword>
<dbReference type="FunFam" id="2.30.18.10:FF:000002">
    <property type="entry name" value="Transcription initiation factor IIA subunit 1"/>
    <property type="match status" value="1"/>
</dbReference>
<reference evidence="6" key="2">
    <citation type="submission" date="2025-09" db="UniProtKB">
        <authorList>
            <consortium name="Ensembl"/>
        </authorList>
    </citation>
    <scope>IDENTIFICATION</scope>
</reference>
<protein>
    <submittedName>
        <fullName evidence="6">Uncharacterized protein</fullName>
    </submittedName>
</protein>
<evidence type="ECO:0000256" key="4">
    <source>
        <dbReference type="ARBA" id="ARBA00023242"/>
    </source>
</evidence>
<evidence type="ECO:0000256" key="1">
    <source>
        <dbReference type="ARBA" id="ARBA00004123"/>
    </source>
</evidence>
<keyword evidence="3" id="KW-0804">Transcription</keyword>
<evidence type="ECO:0000256" key="5">
    <source>
        <dbReference type="SAM" id="Phobius"/>
    </source>
</evidence>
<dbReference type="SUPFAM" id="SSF47396">
    <property type="entry name" value="Transcription factor IIA (TFIIA), alpha-helical domain"/>
    <property type="match status" value="1"/>
</dbReference>
<dbReference type="Proteomes" id="UP000694388">
    <property type="component" value="Unplaced"/>
</dbReference>
<reference evidence="6" key="1">
    <citation type="submission" date="2025-08" db="UniProtKB">
        <authorList>
            <consortium name="Ensembl"/>
        </authorList>
    </citation>
    <scope>IDENTIFICATION</scope>
</reference>
<accession>A0A8C4N9B8</accession>
<organism evidence="6 7">
    <name type="scientific">Eptatretus burgeri</name>
    <name type="common">Inshore hagfish</name>
    <dbReference type="NCBI Taxonomy" id="7764"/>
    <lineage>
        <taxon>Eukaryota</taxon>
        <taxon>Metazoa</taxon>
        <taxon>Chordata</taxon>
        <taxon>Craniata</taxon>
        <taxon>Vertebrata</taxon>
        <taxon>Cyclostomata</taxon>
        <taxon>Myxini</taxon>
        <taxon>Myxiniformes</taxon>
        <taxon>Myxinidae</taxon>
        <taxon>Eptatretinae</taxon>
        <taxon>Eptatretus</taxon>
    </lineage>
</organism>
<feature type="transmembrane region" description="Helical" evidence="5">
    <location>
        <begin position="61"/>
        <end position="83"/>
    </location>
</feature>
<dbReference type="AlphaFoldDB" id="A0A8C4N9B8"/>
<comment type="similarity">
    <text evidence="2">Belongs to the TFIIA subunit 1 family.</text>
</comment>
<dbReference type="SUPFAM" id="SSF50784">
    <property type="entry name" value="Transcription factor IIA (TFIIA), beta-barrel domain"/>
    <property type="match status" value="1"/>
</dbReference>
<dbReference type="PANTHER" id="PTHR12694:SF8">
    <property type="entry name" value="TRANSCRIPTION INITIATION FACTOR IIA SUBUNIT 1"/>
    <property type="match status" value="1"/>
</dbReference>
<dbReference type="InterPro" id="IPR009088">
    <property type="entry name" value="TFIIA_b-brl"/>
</dbReference>
<sequence>KSCLCSQARLYRTIIEDVIEGCNVIFKEEGMEENVILELKRVRDSTCLTNGAIVRNPWSDLTVFSLSAFIMVALITLCFYAIANSSQLSCFSKTECVNGLSFGLAGSSEFVHRNDFRPSSSQQCGAFPFQNHTCIMAFIIRVLNNVVGITQQIQQAHKFSFSTITHVQLHQEALDFELPYRPNNTALFVSRNTQPIVQQNSSSSGILSQLHCHFVAFVWPHTPDKLSSLLQDPLNSGDDGSEHDMSELFDVDNVIVCQFDKIHRSKNRWKFHFKDGIMNLNGRDYVFSKLFGEAEW</sequence>
<dbReference type="GO" id="GO:0005672">
    <property type="term" value="C:transcription factor TFIIA complex"/>
    <property type="evidence" value="ECO:0007669"/>
    <property type="project" value="InterPro"/>
</dbReference>
<dbReference type="CDD" id="cd07976">
    <property type="entry name" value="TFIIA_alpha_beta_like"/>
    <property type="match status" value="1"/>
</dbReference>
<name>A0A8C4N9B8_EPTBU</name>
<evidence type="ECO:0000256" key="3">
    <source>
        <dbReference type="ARBA" id="ARBA00023163"/>
    </source>
</evidence>
<keyword evidence="5" id="KW-0472">Membrane</keyword>
<dbReference type="InterPro" id="IPR004855">
    <property type="entry name" value="TFIIA_asu/bsu"/>
</dbReference>
<dbReference type="PANTHER" id="PTHR12694">
    <property type="entry name" value="TRANSCRIPTION INITIATION FACTOR IIA SUBUNIT 1"/>
    <property type="match status" value="1"/>
</dbReference>
<dbReference type="GO" id="GO:0006367">
    <property type="term" value="P:transcription initiation at RNA polymerase II promoter"/>
    <property type="evidence" value="ECO:0007669"/>
    <property type="project" value="InterPro"/>
</dbReference>
<comment type="subcellular location">
    <subcellularLocation>
        <location evidence="1">Nucleus</location>
    </subcellularLocation>
</comment>
<dbReference type="GeneTree" id="ENSGT00940000163055"/>
<proteinExistence type="inferred from homology"/>
<evidence type="ECO:0000313" key="7">
    <source>
        <dbReference type="Proteomes" id="UP000694388"/>
    </source>
</evidence>
<keyword evidence="5" id="KW-1133">Transmembrane helix</keyword>
<dbReference type="SMART" id="SM01371">
    <property type="entry name" value="TFIIA"/>
    <property type="match status" value="1"/>
</dbReference>
<dbReference type="Ensembl" id="ENSEBUT00000003725.1">
    <property type="protein sequence ID" value="ENSEBUP00000003357.1"/>
    <property type="gene ID" value="ENSEBUG00000002416.1"/>
</dbReference>
<evidence type="ECO:0000313" key="6">
    <source>
        <dbReference type="Ensembl" id="ENSEBUP00000003357.1"/>
    </source>
</evidence>
<dbReference type="Pfam" id="PF03153">
    <property type="entry name" value="TFIIA"/>
    <property type="match status" value="1"/>
</dbReference>
<keyword evidence="5" id="KW-0812">Transmembrane</keyword>
<dbReference type="Gene3D" id="1.10.287.100">
    <property type="match status" value="1"/>
</dbReference>